<evidence type="ECO:0000256" key="1">
    <source>
        <dbReference type="SAM" id="MobiDB-lite"/>
    </source>
</evidence>
<sequence>MNKKWARDVGAGAVALGAAGAIAFGAFTVFGGANAAEPTPEPTVAAITVDLASVPYTNGLAAEQETEAAAAVKAEQDRLAAKAAAAEAARIAAEQAAAAEAERIAAEQAVAEEEPVVEEPEPEYTGPVPGTQVHTICQVLEDGTQVPCQH</sequence>
<name>A0AAU7W664_9MICO</name>
<accession>A0AAU7W664</accession>
<proteinExistence type="predicted"/>
<dbReference type="EMBL" id="CP158374">
    <property type="protein sequence ID" value="XBX81250.1"/>
    <property type="molecule type" value="Genomic_DNA"/>
</dbReference>
<evidence type="ECO:0000313" key="2">
    <source>
        <dbReference type="EMBL" id="XBX81250.1"/>
    </source>
</evidence>
<feature type="compositionally biased region" description="Acidic residues" evidence="1">
    <location>
        <begin position="110"/>
        <end position="122"/>
    </location>
</feature>
<protein>
    <submittedName>
        <fullName evidence="2">Uncharacterized protein</fullName>
    </submittedName>
</protein>
<dbReference type="AlphaFoldDB" id="A0AAU7W664"/>
<organism evidence="2">
    <name type="scientific">Agromyces sp. G08B096</name>
    <dbReference type="NCBI Taxonomy" id="3156399"/>
    <lineage>
        <taxon>Bacteria</taxon>
        <taxon>Bacillati</taxon>
        <taxon>Actinomycetota</taxon>
        <taxon>Actinomycetes</taxon>
        <taxon>Micrococcales</taxon>
        <taxon>Microbacteriaceae</taxon>
        <taxon>Agromyces</taxon>
    </lineage>
</organism>
<reference evidence="2" key="1">
    <citation type="submission" date="2024-05" db="EMBL/GenBank/DDBJ databases">
        <authorList>
            <person name="Yu L."/>
        </authorList>
    </citation>
    <scope>NUCLEOTIDE SEQUENCE</scope>
    <source>
        <strain evidence="2">G08B096</strain>
    </source>
</reference>
<dbReference type="RefSeq" id="WP_350347272.1">
    <property type="nucleotide sequence ID" value="NZ_CP158374.1"/>
</dbReference>
<feature type="region of interest" description="Disordered" evidence="1">
    <location>
        <begin position="110"/>
        <end position="130"/>
    </location>
</feature>
<gene>
    <name evidence="2" type="ORF">ABIQ69_11585</name>
</gene>